<dbReference type="GO" id="GO:0006000">
    <property type="term" value="P:fructose metabolic process"/>
    <property type="evidence" value="ECO:0007669"/>
    <property type="project" value="TreeGrafter"/>
</dbReference>
<feature type="compositionally biased region" description="Polar residues" evidence="2">
    <location>
        <begin position="148"/>
        <end position="161"/>
    </location>
</feature>
<dbReference type="Pfam" id="PF00316">
    <property type="entry name" value="FBPase"/>
    <property type="match status" value="1"/>
</dbReference>
<dbReference type="AlphaFoldDB" id="A0A1E3H0S7"/>
<evidence type="ECO:0000256" key="1">
    <source>
        <dbReference type="ARBA" id="ARBA00024331"/>
    </source>
</evidence>
<dbReference type="GO" id="GO:0006002">
    <property type="term" value="P:fructose 6-phosphate metabolic process"/>
    <property type="evidence" value="ECO:0007669"/>
    <property type="project" value="TreeGrafter"/>
</dbReference>
<dbReference type="SUPFAM" id="SSF56655">
    <property type="entry name" value="Carbohydrate phosphatase"/>
    <property type="match status" value="1"/>
</dbReference>
<evidence type="ECO:0000259" key="3">
    <source>
        <dbReference type="Pfam" id="PF00316"/>
    </source>
</evidence>
<dbReference type="PATRIC" id="fig|1439726.3.peg.2897"/>
<dbReference type="InterPro" id="IPR033391">
    <property type="entry name" value="FBPase_N"/>
</dbReference>
<sequence>MATGISLNEHLDAWAGQDARRVAVADAVRALAEAGIELADVCAAGALDAGQGTIVGNNSGGDAQKALDVRSHEIVVAALKRFGVGMVASEEADDVEELTPGGLVAVATDPLDGSSNIDTNVSVARSSRSCRSTGRPIRSSCRARTSWPPASSCSGRTPTSC</sequence>
<keyword evidence="5" id="KW-1185">Reference proteome</keyword>
<organism evidence="4 5">
    <name type="scientific">Methylobrevis pamukkalensis</name>
    <dbReference type="NCBI Taxonomy" id="1439726"/>
    <lineage>
        <taxon>Bacteria</taxon>
        <taxon>Pseudomonadati</taxon>
        <taxon>Pseudomonadota</taxon>
        <taxon>Alphaproteobacteria</taxon>
        <taxon>Hyphomicrobiales</taxon>
        <taxon>Pleomorphomonadaceae</taxon>
        <taxon>Methylobrevis</taxon>
    </lineage>
</organism>
<keyword evidence="4" id="KW-0378">Hydrolase</keyword>
<dbReference type="EMBL" id="MCRJ01000068">
    <property type="protein sequence ID" value="ODN69919.1"/>
    <property type="molecule type" value="Genomic_DNA"/>
</dbReference>
<comment type="pathway">
    <text evidence="1">Carbohydrate biosynthesis.</text>
</comment>
<dbReference type="GO" id="GO:0005986">
    <property type="term" value="P:sucrose biosynthetic process"/>
    <property type="evidence" value="ECO:0007669"/>
    <property type="project" value="TreeGrafter"/>
</dbReference>
<name>A0A1E3H0S7_9HYPH</name>
<dbReference type="GO" id="GO:0030388">
    <property type="term" value="P:fructose 1,6-bisphosphate metabolic process"/>
    <property type="evidence" value="ECO:0007669"/>
    <property type="project" value="TreeGrafter"/>
</dbReference>
<dbReference type="GO" id="GO:0006094">
    <property type="term" value="P:gluconeogenesis"/>
    <property type="evidence" value="ECO:0007669"/>
    <property type="project" value="TreeGrafter"/>
</dbReference>
<dbReference type="InterPro" id="IPR000146">
    <property type="entry name" value="FBPase_class-1"/>
</dbReference>
<dbReference type="PANTHER" id="PTHR11556:SF35">
    <property type="entry name" value="SEDOHEPTULOSE-1,7-BISPHOSPHATASE, CHLOROPLASTIC"/>
    <property type="match status" value="1"/>
</dbReference>
<evidence type="ECO:0000256" key="2">
    <source>
        <dbReference type="SAM" id="MobiDB-lite"/>
    </source>
</evidence>
<dbReference type="PANTHER" id="PTHR11556">
    <property type="entry name" value="FRUCTOSE-1,6-BISPHOSPHATASE-RELATED"/>
    <property type="match status" value="1"/>
</dbReference>
<evidence type="ECO:0000313" key="5">
    <source>
        <dbReference type="Proteomes" id="UP000094622"/>
    </source>
</evidence>
<dbReference type="Gene3D" id="3.30.540.10">
    <property type="entry name" value="Fructose-1,6-Bisphosphatase, subunit A, domain 1"/>
    <property type="match status" value="1"/>
</dbReference>
<feature type="domain" description="Fructose-1-6-bisphosphatase class I N-terminal" evidence="3">
    <location>
        <begin position="52"/>
        <end position="123"/>
    </location>
</feature>
<gene>
    <name evidence="4" type="primary">fbp_2</name>
    <name evidence="4" type="ORF">A6302_02745</name>
</gene>
<dbReference type="Proteomes" id="UP000094622">
    <property type="component" value="Unassembled WGS sequence"/>
</dbReference>
<dbReference type="GO" id="GO:0042132">
    <property type="term" value="F:fructose 1,6-bisphosphate 1-phosphatase activity"/>
    <property type="evidence" value="ECO:0007669"/>
    <property type="project" value="UniProtKB-EC"/>
</dbReference>
<reference evidence="4 5" key="1">
    <citation type="submission" date="2016-07" db="EMBL/GenBank/DDBJ databases">
        <title>Draft Genome Sequence of Methylobrevis pamukkalensis PK2.</title>
        <authorList>
            <person name="Vasilenko O.V."/>
            <person name="Doronina N.V."/>
            <person name="Shmareva M.N."/>
            <person name="Tarlachkov S.V."/>
            <person name="Mustakhimov I."/>
            <person name="Trotsenko Y.A."/>
        </authorList>
    </citation>
    <scope>NUCLEOTIDE SEQUENCE [LARGE SCALE GENOMIC DNA]</scope>
    <source>
        <strain evidence="4 5">PK2</strain>
    </source>
</reference>
<proteinExistence type="predicted"/>
<comment type="caution">
    <text evidence="4">The sequence shown here is derived from an EMBL/GenBank/DDBJ whole genome shotgun (WGS) entry which is preliminary data.</text>
</comment>
<accession>A0A1E3H0S7</accession>
<dbReference type="EC" id="3.1.3.11" evidence="4"/>
<evidence type="ECO:0000313" key="4">
    <source>
        <dbReference type="EMBL" id="ODN69919.1"/>
    </source>
</evidence>
<feature type="region of interest" description="Disordered" evidence="2">
    <location>
        <begin position="128"/>
        <end position="161"/>
    </location>
</feature>
<dbReference type="GO" id="GO:0005737">
    <property type="term" value="C:cytoplasm"/>
    <property type="evidence" value="ECO:0007669"/>
    <property type="project" value="TreeGrafter"/>
</dbReference>
<protein>
    <submittedName>
        <fullName evidence="4">Fructose-1,6-bisphosphatase class 1</fullName>
        <ecNumber evidence="4">3.1.3.11</ecNumber>
    </submittedName>
</protein>